<evidence type="ECO:0000256" key="1">
    <source>
        <dbReference type="ARBA" id="ARBA00022679"/>
    </source>
</evidence>
<dbReference type="GO" id="GO:0009244">
    <property type="term" value="P:lipopolysaccharide core region biosynthetic process"/>
    <property type="evidence" value="ECO:0007669"/>
    <property type="project" value="UniProtKB-UniRule"/>
</dbReference>
<dbReference type="GO" id="GO:0005886">
    <property type="term" value="C:plasma membrane"/>
    <property type="evidence" value="ECO:0007669"/>
    <property type="project" value="UniProtKB-SubCell"/>
</dbReference>
<comment type="function">
    <text evidence="4">Involved in lipopolysaccharide (LPS) biosynthesis. Catalyzes the transfer of 3-deoxy-D-manno-octulosonate (Kdo) residue(s) from CMP-Kdo to lipid IV(A), the tetraacyldisaccharide-1,4'-bisphosphate precursor of lipid A.</text>
</comment>
<keyword evidence="4" id="KW-1003">Cell membrane</keyword>
<dbReference type="SUPFAM" id="SSF53756">
    <property type="entry name" value="UDP-Glycosyltransferase/glycogen phosphorylase"/>
    <property type="match status" value="1"/>
</dbReference>
<keyword evidence="1 4" id="KW-0808">Transferase</keyword>
<comment type="similarity">
    <text evidence="4">Belongs to the glycosyltransferase group 1 family.</text>
</comment>
<dbReference type="GO" id="GO:0009245">
    <property type="term" value="P:lipid A biosynthetic process"/>
    <property type="evidence" value="ECO:0007669"/>
    <property type="project" value="TreeGrafter"/>
</dbReference>
<dbReference type="Gene3D" id="3.40.50.2000">
    <property type="entry name" value="Glycogen Phosphorylase B"/>
    <property type="match status" value="1"/>
</dbReference>
<dbReference type="InterPro" id="IPR039901">
    <property type="entry name" value="Kdotransferase"/>
</dbReference>
<evidence type="ECO:0000256" key="2">
    <source>
        <dbReference type="PIRSR" id="PIRSR639901-1"/>
    </source>
</evidence>
<gene>
    <name evidence="6" type="ORF">A2Y62_00555</name>
</gene>
<dbReference type="Pfam" id="PF04413">
    <property type="entry name" value="Glycos_transf_N"/>
    <property type="match status" value="1"/>
</dbReference>
<dbReference type="AlphaFoldDB" id="A0A1F5VMG5"/>
<feature type="active site" description="Proton acceptor" evidence="2">
    <location>
        <position position="62"/>
    </location>
</feature>
<dbReference type="InterPro" id="IPR038107">
    <property type="entry name" value="Glycos_transf_N_sf"/>
</dbReference>
<dbReference type="UniPathway" id="UPA00958"/>
<comment type="caution">
    <text evidence="6">The sequence shown here is derived from an EMBL/GenBank/DDBJ whole genome shotgun (WGS) entry which is preliminary data.</text>
</comment>
<dbReference type="GO" id="GO:0043842">
    <property type="term" value="F:Kdo transferase activity"/>
    <property type="evidence" value="ECO:0007669"/>
    <property type="project" value="UniProtKB-EC"/>
</dbReference>
<keyword evidence="4" id="KW-0472">Membrane</keyword>
<comment type="pathway">
    <text evidence="4">Bacterial outer membrane biogenesis; LPS core biosynthesis.</text>
</comment>
<feature type="site" description="Transition state stabilizer" evidence="3">
    <location>
        <position position="210"/>
    </location>
</feature>
<keyword evidence="4" id="KW-0812">Transmembrane</keyword>
<keyword evidence="4" id="KW-0448">Lipopolysaccharide biosynthesis</keyword>
<keyword evidence="4" id="KW-1133">Transmembrane helix</keyword>
<feature type="domain" description="3-deoxy-D-manno-octulosonic-acid transferase N-terminal" evidence="5">
    <location>
        <begin position="34"/>
        <end position="213"/>
    </location>
</feature>
<dbReference type="EC" id="2.4.99.12" evidence="4"/>
<proteinExistence type="inferred from homology"/>
<dbReference type="EMBL" id="MFGW01000135">
    <property type="protein sequence ID" value="OGF64624.1"/>
    <property type="molecule type" value="Genomic_DNA"/>
</dbReference>
<evidence type="ECO:0000259" key="5">
    <source>
        <dbReference type="Pfam" id="PF04413"/>
    </source>
</evidence>
<evidence type="ECO:0000256" key="4">
    <source>
        <dbReference type="RuleBase" id="RU365103"/>
    </source>
</evidence>
<name>A0A1F5VMG5_9BACT</name>
<dbReference type="Gene3D" id="3.40.50.11720">
    <property type="entry name" value="3-Deoxy-D-manno-octulosonic-acid transferase, N-terminal domain"/>
    <property type="match status" value="1"/>
</dbReference>
<evidence type="ECO:0000313" key="7">
    <source>
        <dbReference type="Proteomes" id="UP000178943"/>
    </source>
</evidence>
<evidence type="ECO:0000256" key="3">
    <source>
        <dbReference type="PIRSR" id="PIRSR639901-2"/>
    </source>
</evidence>
<feature type="site" description="Transition state stabilizer" evidence="3">
    <location>
        <position position="132"/>
    </location>
</feature>
<dbReference type="InterPro" id="IPR007507">
    <property type="entry name" value="Glycos_transf_N"/>
</dbReference>
<accession>A0A1F5VMG5</accession>
<dbReference type="PANTHER" id="PTHR42755">
    <property type="entry name" value="3-DEOXY-MANNO-OCTULOSONATE CYTIDYLYLTRANSFERASE"/>
    <property type="match status" value="1"/>
</dbReference>
<protein>
    <recommendedName>
        <fullName evidence="4">3-deoxy-D-manno-octulosonic acid transferase</fullName>
        <shortName evidence="4">Kdo transferase</shortName>
        <ecNumber evidence="4">2.4.99.12</ecNumber>
    </recommendedName>
    <alternativeName>
        <fullName evidence="4">Lipid IV(A) 3-deoxy-D-manno-octulosonic acid transferase</fullName>
    </alternativeName>
</protein>
<evidence type="ECO:0000313" key="6">
    <source>
        <dbReference type="EMBL" id="OGF64624.1"/>
    </source>
</evidence>
<sequence>MHPFFYDIIYTVMFIFYLPLFLGKSLIKKKSFAKVQERFGIIKVIEKKEGTRIWIHAVSVGEFLSIKKLIGTLKKTVPGIIIYISTVTPAAYSLANKIVDERCSVFYFPFDWSFTVKRVLNKIHPDLIVLMESEFWPNFLYYCSKMNITIMTANGRISERAFQGYSILKTFFASRLESIKLFCMQSKADAERLSQLGIDSSRIKIVGNMKYDVEPPTNSSAKEQLSEWLKENQCIIAGSTMKGEEELLLELFIKLKKEYNTLKLIIAPRHLDRFNEVAHIIEGKGLTYCRRTAGQIKDTDVFLLDTIGELASIHALATIVIVGGSILSFGGHNIIEPAYFKKPIIIGEHMENFSEVTAHFLQQQACIQIPYNDFYERLTLLLKDTEERGRLGNNAFNVVQQNLGATEKVYGYVLEMLTRNS</sequence>
<dbReference type="Proteomes" id="UP000178943">
    <property type="component" value="Unassembled WGS sequence"/>
</dbReference>
<dbReference type="PANTHER" id="PTHR42755:SF1">
    <property type="entry name" value="3-DEOXY-D-MANNO-OCTULOSONIC ACID TRANSFERASE, MITOCHONDRIAL-RELATED"/>
    <property type="match status" value="1"/>
</dbReference>
<comment type="catalytic activity">
    <reaction evidence="4">
        <text>lipid IVA (E. coli) + CMP-3-deoxy-beta-D-manno-octulosonate = alpha-Kdo-(2-&gt;6)-lipid IVA (E. coli) + CMP + H(+)</text>
        <dbReference type="Rhea" id="RHEA:28066"/>
        <dbReference type="ChEBI" id="CHEBI:15378"/>
        <dbReference type="ChEBI" id="CHEBI:58603"/>
        <dbReference type="ChEBI" id="CHEBI:60364"/>
        <dbReference type="ChEBI" id="CHEBI:60377"/>
        <dbReference type="ChEBI" id="CHEBI:85987"/>
        <dbReference type="EC" id="2.4.99.12"/>
    </reaction>
</comment>
<organism evidence="6 7">
    <name type="scientific">Candidatus Fischerbacteria bacterium RBG_13_37_8</name>
    <dbReference type="NCBI Taxonomy" id="1817863"/>
    <lineage>
        <taxon>Bacteria</taxon>
        <taxon>Candidatus Fischeribacteriota</taxon>
    </lineage>
</organism>
<dbReference type="STRING" id="1817863.A2Y62_00555"/>
<comment type="subcellular location">
    <subcellularLocation>
        <location evidence="4">Cell membrane</location>
    </subcellularLocation>
</comment>
<feature type="transmembrane region" description="Helical" evidence="4">
    <location>
        <begin position="6"/>
        <end position="27"/>
    </location>
</feature>
<reference evidence="6 7" key="1">
    <citation type="journal article" date="2016" name="Nat. Commun.">
        <title>Thousands of microbial genomes shed light on interconnected biogeochemical processes in an aquifer system.</title>
        <authorList>
            <person name="Anantharaman K."/>
            <person name="Brown C.T."/>
            <person name="Hug L.A."/>
            <person name="Sharon I."/>
            <person name="Castelle C.J."/>
            <person name="Probst A.J."/>
            <person name="Thomas B.C."/>
            <person name="Singh A."/>
            <person name="Wilkins M.J."/>
            <person name="Karaoz U."/>
            <person name="Brodie E.L."/>
            <person name="Williams K.H."/>
            <person name="Hubbard S.S."/>
            <person name="Banfield J.F."/>
        </authorList>
    </citation>
    <scope>NUCLEOTIDE SEQUENCE [LARGE SCALE GENOMIC DNA]</scope>
</reference>